<comment type="similarity">
    <text evidence="2">Belongs to the NUR1 family.</text>
</comment>
<dbReference type="VEuPathDB" id="FungiDB:YALI1_D11406g"/>
<accession>A0A1D8NDT4</accession>
<feature type="transmembrane region" description="Helical" evidence="9">
    <location>
        <begin position="243"/>
        <end position="265"/>
    </location>
</feature>
<evidence type="ECO:0000256" key="3">
    <source>
        <dbReference type="ARBA" id="ARBA00018310"/>
    </source>
</evidence>
<dbReference type="GO" id="GO:0031965">
    <property type="term" value="C:nuclear membrane"/>
    <property type="evidence" value="ECO:0007669"/>
    <property type="project" value="UniProtKB-SubCell"/>
</dbReference>
<comment type="function">
    <text evidence="7">Member of a perinuclear network that controls recombination at multiple loci to maintain genome stability. Required for rDNA repeat stability.</text>
</comment>
<reference evidence="11 13" key="2">
    <citation type="submission" date="2018-07" db="EMBL/GenBank/DDBJ databases">
        <title>Draft Genome Assemblies for Five Robust Yarrowia lipolytica Strains Exhibiting High Lipid Production and Pentose Sugar Utilization and Sugar Alcohol Secretion from Undetoxified Lignocellulosic Biomass Hydrolysates.</title>
        <authorList>
            <consortium name="DOE Joint Genome Institute"/>
            <person name="Walker C."/>
            <person name="Ryu S."/>
            <person name="Na H."/>
            <person name="Zane M."/>
            <person name="LaButti K."/>
            <person name="Lipzen A."/>
            <person name="Haridas S."/>
            <person name="Barry K."/>
            <person name="Grigoriev I.V."/>
            <person name="Quarterman J."/>
            <person name="Slininger P."/>
            <person name="Dien B."/>
            <person name="Trinh C.T."/>
        </authorList>
    </citation>
    <scope>NUCLEOTIDE SEQUENCE [LARGE SCALE GENOMIC DNA]</scope>
    <source>
        <strain evidence="11 13">YB392</strain>
    </source>
</reference>
<keyword evidence="6 9" id="KW-0472">Membrane</keyword>
<dbReference type="GO" id="GO:0043007">
    <property type="term" value="P:maintenance of rDNA"/>
    <property type="evidence" value="ECO:0007669"/>
    <property type="project" value="TreeGrafter"/>
</dbReference>
<feature type="compositionally biased region" description="Polar residues" evidence="8">
    <location>
        <begin position="374"/>
        <end position="396"/>
    </location>
</feature>
<evidence type="ECO:0000256" key="9">
    <source>
        <dbReference type="SAM" id="Phobius"/>
    </source>
</evidence>
<dbReference type="Pfam" id="PF10332">
    <property type="entry name" value="DUF2418"/>
    <property type="match status" value="1"/>
</dbReference>
<evidence type="ECO:0000313" key="12">
    <source>
        <dbReference type="Proteomes" id="UP000182444"/>
    </source>
</evidence>
<dbReference type="VEuPathDB" id="FungiDB:YALI0_D08932g"/>
<feature type="transmembrane region" description="Helical" evidence="9">
    <location>
        <begin position="45"/>
        <end position="64"/>
    </location>
</feature>
<dbReference type="EMBL" id="KZ859017">
    <property type="protein sequence ID" value="RDW24869.1"/>
    <property type="molecule type" value="Genomic_DNA"/>
</dbReference>
<organism evidence="10 12">
    <name type="scientific">Yarrowia lipolytica</name>
    <name type="common">Candida lipolytica</name>
    <dbReference type="NCBI Taxonomy" id="4952"/>
    <lineage>
        <taxon>Eukaryota</taxon>
        <taxon>Fungi</taxon>
        <taxon>Dikarya</taxon>
        <taxon>Ascomycota</taxon>
        <taxon>Saccharomycotina</taxon>
        <taxon>Dipodascomycetes</taxon>
        <taxon>Dipodascales</taxon>
        <taxon>Dipodascales incertae sedis</taxon>
        <taxon>Yarrowia</taxon>
    </lineage>
</organism>
<dbReference type="OMA" id="RANAECE"/>
<dbReference type="AlphaFoldDB" id="A0A1D8NDT4"/>
<dbReference type="GO" id="GO:0007096">
    <property type="term" value="P:regulation of exit from mitosis"/>
    <property type="evidence" value="ECO:0007669"/>
    <property type="project" value="TreeGrafter"/>
</dbReference>
<dbReference type="PANTHER" id="PTHR28293:SF1">
    <property type="entry name" value="NUCLEAR RIM PROTEIN 1"/>
    <property type="match status" value="1"/>
</dbReference>
<dbReference type="eggNOG" id="ENOG502S7S0">
    <property type="taxonomic scope" value="Eukaryota"/>
</dbReference>
<dbReference type="GeneID" id="2910681"/>
<dbReference type="EMBL" id="CP017556">
    <property type="protein sequence ID" value="AOW03805.1"/>
    <property type="molecule type" value="Genomic_DNA"/>
</dbReference>
<dbReference type="Proteomes" id="UP000182444">
    <property type="component" value="Chromosome 1D"/>
</dbReference>
<keyword evidence="5 9" id="KW-1133">Transmembrane helix</keyword>
<feature type="transmembrane region" description="Helical" evidence="9">
    <location>
        <begin position="216"/>
        <end position="236"/>
    </location>
</feature>
<keyword evidence="4 9" id="KW-0812">Transmembrane</keyword>
<evidence type="ECO:0000313" key="11">
    <source>
        <dbReference type="EMBL" id="RDW24869.1"/>
    </source>
</evidence>
<evidence type="ECO:0000256" key="4">
    <source>
        <dbReference type="ARBA" id="ARBA00022692"/>
    </source>
</evidence>
<name>A0A1D8NDT4_YARLL</name>
<feature type="region of interest" description="Disordered" evidence="8">
    <location>
        <begin position="366"/>
        <end position="407"/>
    </location>
</feature>
<reference evidence="10 12" key="1">
    <citation type="journal article" date="2016" name="PLoS ONE">
        <title>Sequence Assembly of Yarrowia lipolytica Strain W29/CLIB89 Shows Transposable Element Diversity.</title>
        <authorList>
            <person name="Magnan C."/>
            <person name="Yu J."/>
            <person name="Chang I."/>
            <person name="Jahn E."/>
            <person name="Kanomata Y."/>
            <person name="Wu J."/>
            <person name="Zeller M."/>
            <person name="Oakes M."/>
            <person name="Baldi P."/>
            <person name="Sandmeyer S."/>
        </authorList>
    </citation>
    <scope>NUCLEOTIDE SEQUENCE [LARGE SCALE GENOMIC DNA]</scope>
    <source>
        <strain evidence="10">CLIB89</strain>
        <strain evidence="12">CLIB89(W29)</strain>
    </source>
</reference>
<proteinExistence type="inferred from homology"/>
<evidence type="ECO:0000256" key="6">
    <source>
        <dbReference type="ARBA" id="ARBA00023136"/>
    </source>
</evidence>
<sequence length="407" mass="44969">MSSRRPRRIKKTPFLTKVKSFPFDLFLSINESLAVLELDNLPQTYHIYLGLAADITMILIRLYFVRFETKKKRDAALFHSIGNNKARGGSGYYSLSAQAAAKRRSSNAIYSILMMTALALFAISVINMLVCFLQTKKYTLFGRDVSNVPGTPSAALEPLETPCDDLNQSGEAQFKTMIKKRLSGFMSPAPAPPVVDPTTTDRPTRVWVLNVWEPSLFHLNIFALFSPIHVIALWFGPLSFVQVFITLPAFSFALYAMSHMFLVYVKDKNIISGEVLGEFDKKVVHPLLGVIKQDAAVGADGSCEFYDAALDNKSVYREAGMAPSKPPTPVKLDTPTRRRTFVPTSGQLPGAGAQAGDGLRHFSHRLMDDRRGSSGYTPSSFGNTGPSVPNHTTLSGSPVGRPWRRKQ</sequence>
<feature type="transmembrane region" description="Helical" evidence="9">
    <location>
        <begin position="112"/>
        <end position="135"/>
    </location>
</feature>
<evidence type="ECO:0000313" key="13">
    <source>
        <dbReference type="Proteomes" id="UP000256601"/>
    </source>
</evidence>
<dbReference type="InterPro" id="IPR018819">
    <property type="entry name" value="Nur1/Mug154"/>
</dbReference>
<protein>
    <recommendedName>
        <fullName evidence="3">Nuclear rim protein 1</fullName>
    </recommendedName>
</protein>
<evidence type="ECO:0000256" key="7">
    <source>
        <dbReference type="ARBA" id="ARBA00024979"/>
    </source>
</evidence>
<evidence type="ECO:0000256" key="5">
    <source>
        <dbReference type="ARBA" id="ARBA00022989"/>
    </source>
</evidence>
<dbReference type="PANTHER" id="PTHR28293">
    <property type="entry name" value="NUCLEAR RIM PROTEIN 1"/>
    <property type="match status" value="1"/>
</dbReference>
<gene>
    <name evidence="11" type="ORF">B0I71DRAFT_133538</name>
    <name evidence="10" type="ORF">YALI1_D11406g</name>
</gene>
<evidence type="ECO:0000256" key="2">
    <source>
        <dbReference type="ARBA" id="ARBA00007900"/>
    </source>
</evidence>
<dbReference type="KEGG" id="yli:2910681"/>
<comment type="subcellular location">
    <subcellularLocation>
        <location evidence="1">Nucleus membrane</location>
        <topology evidence="1">Multi-pass membrane protein</topology>
    </subcellularLocation>
</comment>
<evidence type="ECO:0000313" key="10">
    <source>
        <dbReference type="EMBL" id="AOW03805.1"/>
    </source>
</evidence>
<evidence type="ECO:0000256" key="8">
    <source>
        <dbReference type="SAM" id="MobiDB-lite"/>
    </source>
</evidence>
<dbReference type="Proteomes" id="UP000256601">
    <property type="component" value="Unassembled WGS sequence"/>
</dbReference>
<evidence type="ECO:0000256" key="1">
    <source>
        <dbReference type="ARBA" id="ARBA00004232"/>
    </source>
</evidence>